<dbReference type="Proteomes" id="UP000076532">
    <property type="component" value="Unassembled WGS sequence"/>
</dbReference>
<feature type="non-terminal residue" evidence="1">
    <location>
        <position position="51"/>
    </location>
</feature>
<evidence type="ECO:0000313" key="1">
    <source>
        <dbReference type="EMBL" id="KZP02140.1"/>
    </source>
</evidence>
<evidence type="ECO:0000313" key="3">
    <source>
        <dbReference type="Proteomes" id="UP000076532"/>
    </source>
</evidence>
<dbReference type="EMBL" id="KV418933">
    <property type="protein sequence ID" value="KZP02140.1"/>
    <property type="molecule type" value="Genomic_DNA"/>
</dbReference>
<keyword evidence="3" id="KW-1185">Reference proteome</keyword>
<dbReference type="EMBL" id="KV417639">
    <property type="protein sequence ID" value="KZP13006.1"/>
    <property type="molecule type" value="Genomic_DNA"/>
</dbReference>
<name>A0A167SQG7_9AGAM</name>
<reference evidence="1 3" key="1">
    <citation type="journal article" date="2016" name="Mol. Biol. Evol.">
        <title>Comparative Genomics of Early-Diverging Mushroom-Forming Fungi Provides Insights into the Origins of Lignocellulose Decay Capabilities.</title>
        <authorList>
            <person name="Nagy L.G."/>
            <person name="Riley R."/>
            <person name="Tritt A."/>
            <person name="Adam C."/>
            <person name="Daum C."/>
            <person name="Floudas D."/>
            <person name="Sun H."/>
            <person name="Yadav J.S."/>
            <person name="Pangilinan J."/>
            <person name="Larsson K.H."/>
            <person name="Matsuura K."/>
            <person name="Barry K."/>
            <person name="Labutti K."/>
            <person name="Kuo R."/>
            <person name="Ohm R.A."/>
            <person name="Bhattacharya S.S."/>
            <person name="Shirouzu T."/>
            <person name="Yoshinaga Y."/>
            <person name="Martin F.M."/>
            <person name="Grigoriev I.V."/>
            <person name="Hibbett D.S."/>
        </authorList>
    </citation>
    <scope>NUCLEOTIDE SEQUENCE [LARGE SCALE GENOMIC DNA]</scope>
    <source>
        <strain evidence="1 3">CBS 109695</strain>
    </source>
</reference>
<protein>
    <submittedName>
        <fullName evidence="1">Uncharacterized protein</fullName>
    </submittedName>
</protein>
<gene>
    <name evidence="2" type="ORF">FIBSPDRAFT_869761</name>
    <name evidence="1" type="ORF">FIBSPDRAFT_880546</name>
</gene>
<dbReference type="AlphaFoldDB" id="A0A167SQG7"/>
<sequence>MSIPTLNFDSVFSTLLCGETTPLQNASTGHDFVLRVDSPSTFSIDPNISKV</sequence>
<proteinExistence type="predicted"/>
<accession>A0A167SQG7</accession>
<organism evidence="1 3">
    <name type="scientific">Athelia psychrophila</name>
    <dbReference type="NCBI Taxonomy" id="1759441"/>
    <lineage>
        <taxon>Eukaryota</taxon>
        <taxon>Fungi</taxon>
        <taxon>Dikarya</taxon>
        <taxon>Basidiomycota</taxon>
        <taxon>Agaricomycotina</taxon>
        <taxon>Agaricomycetes</taxon>
        <taxon>Agaricomycetidae</taxon>
        <taxon>Atheliales</taxon>
        <taxon>Atheliaceae</taxon>
        <taxon>Athelia</taxon>
    </lineage>
</organism>
<evidence type="ECO:0000313" key="2">
    <source>
        <dbReference type="EMBL" id="KZP13006.1"/>
    </source>
</evidence>